<reference evidence="1 2" key="1">
    <citation type="submission" date="2017-06" db="EMBL/GenBank/DDBJ databases">
        <title>Comparative genomic analysis of Ambrosia Fusariam Clade fungi.</title>
        <authorList>
            <person name="Stajich J.E."/>
            <person name="Carrillo J."/>
            <person name="Kijimoto T."/>
            <person name="Eskalen A."/>
            <person name="O'Donnell K."/>
            <person name="Kasson M."/>
        </authorList>
    </citation>
    <scope>NUCLEOTIDE SEQUENCE [LARGE SCALE GENOMIC DNA]</scope>
    <source>
        <strain evidence="1 2">NRRL62606</strain>
    </source>
</reference>
<evidence type="ECO:0000313" key="2">
    <source>
        <dbReference type="Proteomes" id="UP000287972"/>
    </source>
</evidence>
<evidence type="ECO:0008006" key="3">
    <source>
        <dbReference type="Google" id="ProtNLM"/>
    </source>
</evidence>
<dbReference type="Proteomes" id="UP000287972">
    <property type="component" value="Unassembled WGS sequence"/>
</dbReference>
<organism evidence="1 2">
    <name type="scientific">Fusarium floridanum</name>
    <dbReference type="NCBI Taxonomy" id="1325733"/>
    <lineage>
        <taxon>Eukaryota</taxon>
        <taxon>Fungi</taxon>
        <taxon>Dikarya</taxon>
        <taxon>Ascomycota</taxon>
        <taxon>Pezizomycotina</taxon>
        <taxon>Sordariomycetes</taxon>
        <taxon>Hypocreomycetidae</taxon>
        <taxon>Hypocreales</taxon>
        <taxon>Nectriaceae</taxon>
        <taxon>Fusarium</taxon>
        <taxon>Fusarium solani species complex</taxon>
    </lineage>
</organism>
<accession>A0A428SKM0</accession>
<dbReference type="AlphaFoldDB" id="A0A428SKM0"/>
<gene>
    <name evidence="1" type="ORF">CEP51_000782</name>
</gene>
<name>A0A428SKM0_9HYPO</name>
<keyword evidence="2" id="KW-1185">Reference proteome</keyword>
<comment type="caution">
    <text evidence="1">The sequence shown here is derived from an EMBL/GenBank/DDBJ whole genome shotgun (WGS) entry which is preliminary data.</text>
</comment>
<dbReference type="EMBL" id="NKCL01000009">
    <property type="protein sequence ID" value="RSL90321.1"/>
    <property type="molecule type" value="Genomic_DNA"/>
</dbReference>
<dbReference type="SUPFAM" id="SSF89372">
    <property type="entry name" value="Fucose-specific lectin"/>
    <property type="match status" value="1"/>
</dbReference>
<proteinExistence type="predicted"/>
<protein>
    <recommendedName>
        <fullName evidence="3">Fucose-specific lectin</fullName>
    </recommendedName>
</protein>
<sequence>MTDPLQDVTAVVTPVANQDIVFHITEDGDRRKISFWSSKNPDEKRGRQYNTENLKISGNPIFVNSGLPNLAAVAYKNPHTDQDEVRVYYVHQNSLTVREIRRTGDGDWYEGQVFNQQSTDIAATSGLTANVVTIRTKVSDGNCDHDPVYKTEYQLKVYYQRKPDVLNVSYSVLSQSDENWATRNGVNQ</sequence>
<dbReference type="Gene3D" id="2.120.10.70">
    <property type="entry name" value="Fucose-specific lectin"/>
    <property type="match status" value="1"/>
</dbReference>
<evidence type="ECO:0000313" key="1">
    <source>
        <dbReference type="EMBL" id="RSL90321.1"/>
    </source>
</evidence>